<dbReference type="Pfam" id="PF00717">
    <property type="entry name" value="Peptidase_S24"/>
    <property type="match status" value="1"/>
</dbReference>
<evidence type="ECO:0000259" key="4">
    <source>
        <dbReference type="PROSITE" id="PS50943"/>
    </source>
</evidence>
<dbReference type="SMART" id="SM00530">
    <property type="entry name" value="HTH_XRE"/>
    <property type="match status" value="2"/>
</dbReference>
<evidence type="ECO:0000313" key="5">
    <source>
        <dbReference type="EMBL" id="SNU84266.1"/>
    </source>
</evidence>
<organism evidence="5 6">
    <name type="scientific">Pandoraea sputorum</name>
    <dbReference type="NCBI Taxonomy" id="93222"/>
    <lineage>
        <taxon>Bacteria</taxon>
        <taxon>Pseudomonadati</taxon>
        <taxon>Pseudomonadota</taxon>
        <taxon>Betaproteobacteria</taxon>
        <taxon>Burkholderiales</taxon>
        <taxon>Burkholderiaceae</taxon>
        <taxon>Pandoraea</taxon>
    </lineage>
</organism>
<dbReference type="SUPFAM" id="SSF51306">
    <property type="entry name" value="LexA/Signal peptidase"/>
    <property type="match status" value="1"/>
</dbReference>
<dbReference type="PANTHER" id="PTHR40661">
    <property type="match status" value="1"/>
</dbReference>
<dbReference type="Gene3D" id="1.10.260.40">
    <property type="entry name" value="lambda repressor-like DNA-binding domains"/>
    <property type="match status" value="1"/>
</dbReference>
<reference evidence="5 6" key="1">
    <citation type="submission" date="2017-06" db="EMBL/GenBank/DDBJ databases">
        <authorList>
            <consortium name="Pathogen Informatics"/>
        </authorList>
    </citation>
    <scope>NUCLEOTIDE SEQUENCE [LARGE SCALE GENOMIC DNA]</scope>
    <source>
        <strain evidence="5 6">NCTC13161</strain>
    </source>
</reference>
<protein>
    <submittedName>
        <fullName evidence="5">LexA repressor</fullName>
    </submittedName>
</protein>
<keyword evidence="1" id="KW-0805">Transcription regulation</keyword>
<dbReference type="SUPFAM" id="SSF47413">
    <property type="entry name" value="lambda repressor-like DNA-binding domains"/>
    <property type="match status" value="1"/>
</dbReference>
<dbReference type="EMBL" id="LT906435">
    <property type="protein sequence ID" value="SNU84266.1"/>
    <property type="molecule type" value="Genomic_DNA"/>
</dbReference>
<dbReference type="GO" id="GO:0003677">
    <property type="term" value="F:DNA binding"/>
    <property type="evidence" value="ECO:0007669"/>
    <property type="project" value="UniProtKB-KW"/>
</dbReference>
<accession>A0A239SFR0</accession>
<dbReference type="Proteomes" id="UP000215126">
    <property type="component" value="Chromosome 1"/>
</dbReference>
<dbReference type="PANTHER" id="PTHR40661:SF3">
    <property type="entry name" value="FELS-1 PROPHAGE TRANSCRIPTIONAL REGULATOR"/>
    <property type="match status" value="1"/>
</dbReference>
<dbReference type="InterPro" id="IPR039418">
    <property type="entry name" value="LexA-like"/>
</dbReference>
<evidence type="ECO:0000256" key="3">
    <source>
        <dbReference type="ARBA" id="ARBA00023163"/>
    </source>
</evidence>
<evidence type="ECO:0000313" key="6">
    <source>
        <dbReference type="Proteomes" id="UP000215126"/>
    </source>
</evidence>
<dbReference type="InterPro" id="IPR010982">
    <property type="entry name" value="Lambda_DNA-bd_dom_sf"/>
</dbReference>
<dbReference type="PROSITE" id="PS50943">
    <property type="entry name" value="HTH_CROC1"/>
    <property type="match status" value="1"/>
</dbReference>
<evidence type="ECO:0000256" key="2">
    <source>
        <dbReference type="ARBA" id="ARBA00023125"/>
    </source>
</evidence>
<dbReference type="InterPro" id="IPR036286">
    <property type="entry name" value="LexA/Signal_pep-like_sf"/>
</dbReference>
<gene>
    <name evidence="5" type="ORF">SAMEA4530655_01901</name>
</gene>
<dbReference type="STRING" id="93222.NA29_13765"/>
<feature type="domain" description="HTH cro/C1-type" evidence="4">
    <location>
        <begin position="124"/>
        <end position="166"/>
    </location>
</feature>
<dbReference type="InterPro" id="IPR001387">
    <property type="entry name" value="Cro/C1-type_HTH"/>
</dbReference>
<dbReference type="CDD" id="cd00093">
    <property type="entry name" value="HTH_XRE"/>
    <property type="match status" value="1"/>
</dbReference>
<sequence length="322" mass="35211">MSEAESPVTRAHAGLAARIATVLAAEGVSPSQFEAEAGLDAGTIAAWLSGEATDIAHDQAARIQERYRFNMFWLITGRGKQRIPSLRPRHAKPAPKFLNAYPPESFPARLKFAMDLRGVRQHGEVAKAGGVTAAAVRLWFNGGVAQIEANQIAALSKFLRVEPEWLRTGIGPMEGAANVRLAEVGTRRIPLISSVQAGLMNETVTPFPPGSGFEYLLTDLELSDGAFALEIDGRSMEPEFREGDRIIVDPVISPIPGDYVVATNVRSEATFKKYRPRGVGPDGAQVFDLVPLNPDFPTICSEQELARIVGVMIEHRRYRQRR</sequence>
<dbReference type="InterPro" id="IPR015927">
    <property type="entry name" value="Peptidase_S24_S26A/B/C"/>
</dbReference>
<dbReference type="AlphaFoldDB" id="A0A239SFR0"/>
<keyword evidence="3" id="KW-0804">Transcription</keyword>
<name>A0A239SFR0_9BURK</name>
<evidence type="ECO:0000256" key="1">
    <source>
        <dbReference type="ARBA" id="ARBA00023015"/>
    </source>
</evidence>
<proteinExistence type="predicted"/>
<dbReference type="Gene3D" id="2.10.109.10">
    <property type="entry name" value="Umud Fragment, subunit A"/>
    <property type="match status" value="1"/>
</dbReference>
<keyword evidence="6" id="KW-1185">Reference proteome</keyword>
<dbReference type="CDD" id="cd06529">
    <property type="entry name" value="S24_LexA-like"/>
    <property type="match status" value="1"/>
</dbReference>
<keyword evidence="2" id="KW-0238">DNA-binding</keyword>